<comment type="caution">
    <text evidence="1">The sequence shown here is derived from an EMBL/GenBank/DDBJ whole genome shotgun (WGS) entry which is preliminary data.</text>
</comment>
<dbReference type="Proteomes" id="UP001597212">
    <property type="component" value="Unassembled WGS sequence"/>
</dbReference>
<evidence type="ECO:0000313" key="1">
    <source>
        <dbReference type="EMBL" id="MFD1441232.1"/>
    </source>
</evidence>
<protein>
    <submittedName>
        <fullName evidence="1">Uncharacterized protein</fullName>
    </submittedName>
</protein>
<sequence>MINQKLVGSLVEVAGETVGIVVSADTKTLLIRKGSVYCLDGETDTFVAGSNAVFIDKSVVEDCYWIKLKPATLITKSININDGRQLVSKFLNVDVGAVKTANELDTMY</sequence>
<name>A0ABW4CV32_9LACO</name>
<keyword evidence="2" id="KW-1185">Reference proteome</keyword>
<evidence type="ECO:0000313" key="2">
    <source>
        <dbReference type="Proteomes" id="UP001597212"/>
    </source>
</evidence>
<reference evidence="2" key="1">
    <citation type="journal article" date="2019" name="Int. J. Syst. Evol. Microbiol.">
        <title>The Global Catalogue of Microorganisms (GCM) 10K type strain sequencing project: providing services to taxonomists for standard genome sequencing and annotation.</title>
        <authorList>
            <consortium name="The Broad Institute Genomics Platform"/>
            <consortium name="The Broad Institute Genome Sequencing Center for Infectious Disease"/>
            <person name="Wu L."/>
            <person name="Ma J."/>
        </authorList>
    </citation>
    <scope>NUCLEOTIDE SEQUENCE [LARGE SCALE GENOMIC DNA]</scope>
    <source>
        <strain evidence="2">CCM 8912</strain>
    </source>
</reference>
<gene>
    <name evidence="1" type="ORF">ACFQ5K_07585</name>
</gene>
<dbReference type="RefSeq" id="WP_164506122.1">
    <property type="nucleotide sequence ID" value="NZ_JBHTOK010000063.1"/>
</dbReference>
<accession>A0ABW4CV32</accession>
<proteinExistence type="predicted"/>
<organism evidence="1 2">
    <name type="scientific">Lacticaseibacillus hegangensis</name>
    <dbReference type="NCBI Taxonomy" id="2486010"/>
    <lineage>
        <taxon>Bacteria</taxon>
        <taxon>Bacillati</taxon>
        <taxon>Bacillota</taxon>
        <taxon>Bacilli</taxon>
        <taxon>Lactobacillales</taxon>
        <taxon>Lactobacillaceae</taxon>
        <taxon>Lacticaseibacillus</taxon>
    </lineage>
</organism>
<dbReference type="EMBL" id="JBHTOK010000063">
    <property type="protein sequence ID" value="MFD1441232.1"/>
    <property type="molecule type" value="Genomic_DNA"/>
</dbReference>